<dbReference type="InterPro" id="IPR018637">
    <property type="entry name" value="DUF2059"/>
</dbReference>
<evidence type="ECO:0000256" key="1">
    <source>
        <dbReference type="SAM" id="SignalP"/>
    </source>
</evidence>
<evidence type="ECO:0000313" key="4">
    <source>
        <dbReference type="Proteomes" id="UP001172778"/>
    </source>
</evidence>
<comment type="caution">
    <text evidence="3">The sequence shown here is derived from an EMBL/GenBank/DDBJ whole genome shotgun (WGS) entry which is preliminary data.</text>
</comment>
<evidence type="ECO:0000259" key="2">
    <source>
        <dbReference type="Pfam" id="PF09832"/>
    </source>
</evidence>
<sequence>MRQFILAGLIALLPLSALAAPPSDKSVEKLLEVTQTKRLVDSISNQVNGMIKPMFTQMMDAQNLPPEKRKDAEQYMDSFAKKMAVIIKDELTWDKYKPIYVKIYKESLTQEDVDGLITFYQSPTGKVVIEKMPLLMQKSVAETQQRMGPMMQKIQKAAEESAQEFKAKQAKK</sequence>
<dbReference type="Pfam" id="PF09832">
    <property type="entry name" value="DUF2059"/>
    <property type="match status" value="1"/>
</dbReference>
<reference evidence="3" key="1">
    <citation type="submission" date="2023-03" db="EMBL/GenBank/DDBJ databases">
        <title>Chitinimonas shenzhenensis gen. nov., sp. nov., a novel member of family Burkholderiaceae isolated from activated sludge collected in Shen Zhen, China.</title>
        <authorList>
            <person name="Wang X."/>
        </authorList>
    </citation>
    <scope>NUCLEOTIDE SEQUENCE</scope>
    <source>
        <strain evidence="3">DQS-5</strain>
    </source>
</reference>
<protein>
    <submittedName>
        <fullName evidence="3">DUF2059 domain-containing protein</fullName>
    </submittedName>
</protein>
<organism evidence="3 4">
    <name type="scientific">Parachitinimonas caeni</name>
    <dbReference type="NCBI Taxonomy" id="3031301"/>
    <lineage>
        <taxon>Bacteria</taxon>
        <taxon>Pseudomonadati</taxon>
        <taxon>Pseudomonadota</taxon>
        <taxon>Betaproteobacteria</taxon>
        <taxon>Neisseriales</taxon>
        <taxon>Chitinibacteraceae</taxon>
        <taxon>Parachitinimonas</taxon>
    </lineage>
</organism>
<feature type="chain" id="PRO_5045250992" evidence="1">
    <location>
        <begin position="20"/>
        <end position="172"/>
    </location>
</feature>
<gene>
    <name evidence="3" type="ORF">PZA18_23295</name>
</gene>
<evidence type="ECO:0000313" key="3">
    <source>
        <dbReference type="EMBL" id="MDK2126973.1"/>
    </source>
</evidence>
<dbReference type="EMBL" id="JARRAF010000078">
    <property type="protein sequence ID" value="MDK2126973.1"/>
    <property type="molecule type" value="Genomic_DNA"/>
</dbReference>
<proteinExistence type="predicted"/>
<keyword evidence="1" id="KW-0732">Signal</keyword>
<keyword evidence="4" id="KW-1185">Reference proteome</keyword>
<accession>A0ABT7E3U8</accession>
<feature type="signal peptide" evidence="1">
    <location>
        <begin position="1"/>
        <end position="19"/>
    </location>
</feature>
<feature type="domain" description="DUF2059" evidence="2">
    <location>
        <begin position="97"/>
        <end position="152"/>
    </location>
</feature>
<name>A0ABT7E3U8_9NEIS</name>
<dbReference type="RefSeq" id="WP_284103296.1">
    <property type="nucleotide sequence ID" value="NZ_JARRAF010000078.1"/>
</dbReference>
<dbReference type="Proteomes" id="UP001172778">
    <property type="component" value="Unassembled WGS sequence"/>
</dbReference>